<evidence type="ECO:0000313" key="1">
    <source>
        <dbReference type="EMBL" id="SDZ39304.1"/>
    </source>
</evidence>
<sequence length="186" mass="21361">MSILLSRLTSHRFWQGSDNHANCIGTCWAYVFYPCTTKLVLWFENRPSPHIVAIGAAEMVGFNIFKLWLQSVNNLSWTKGQQLIAAEYIRFLLGCSKLLFQARNFTDQFNLLHLTLHHLLLQIHQGARQIHYSTPYKVFITQSDQAFGYVARSFRACKCGSNPVNHQSSPLSLISRMVQRVKRCIA</sequence>
<organism evidence="1 2">
    <name type="scientific">Pseudomonas salomonii</name>
    <dbReference type="NCBI Taxonomy" id="191391"/>
    <lineage>
        <taxon>Bacteria</taxon>
        <taxon>Pseudomonadati</taxon>
        <taxon>Pseudomonadota</taxon>
        <taxon>Gammaproteobacteria</taxon>
        <taxon>Pseudomonadales</taxon>
        <taxon>Pseudomonadaceae</taxon>
        <taxon>Pseudomonas</taxon>
    </lineage>
</organism>
<gene>
    <name evidence="1" type="ORF">SAMN05216247_109313</name>
</gene>
<reference evidence="1 2" key="1">
    <citation type="submission" date="2016-10" db="EMBL/GenBank/DDBJ databases">
        <authorList>
            <person name="de Groot N.N."/>
        </authorList>
    </citation>
    <scope>NUCLEOTIDE SEQUENCE [LARGE SCALE GENOMIC DNA]</scope>
    <source>
        <strain evidence="1 2">ICMP 14252</strain>
    </source>
</reference>
<name>A0A1H3SMZ7_9PSED</name>
<dbReference type="Proteomes" id="UP000182902">
    <property type="component" value="Unassembled WGS sequence"/>
</dbReference>
<dbReference type="EMBL" id="FNOX01000009">
    <property type="protein sequence ID" value="SDZ39304.1"/>
    <property type="molecule type" value="Genomic_DNA"/>
</dbReference>
<accession>A0A1H3SMZ7</accession>
<proteinExistence type="predicted"/>
<evidence type="ECO:0000313" key="2">
    <source>
        <dbReference type="Proteomes" id="UP000182902"/>
    </source>
</evidence>
<protein>
    <submittedName>
        <fullName evidence="1">Uncharacterized protein</fullName>
    </submittedName>
</protein>
<dbReference type="AlphaFoldDB" id="A0A1H3SMZ7"/>